<feature type="transmembrane region" description="Helical" evidence="1">
    <location>
        <begin position="348"/>
        <end position="367"/>
    </location>
</feature>
<dbReference type="STRING" id="1440774.Y900_016070"/>
<feature type="transmembrane region" description="Helical" evidence="1">
    <location>
        <begin position="134"/>
        <end position="154"/>
    </location>
</feature>
<feature type="transmembrane region" description="Helical" evidence="1">
    <location>
        <begin position="102"/>
        <end position="122"/>
    </location>
</feature>
<feature type="transmembrane region" description="Helical" evidence="1">
    <location>
        <begin position="231"/>
        <end position="255"/>
    </location>
</feature>
<keyword evidence="1" id="KW-0472">Membrane</keyword>
<keyword evidence="1" id="KW-1133">Transmembrane helix</keyword>
<dbReference type="eggNOG" id="COG1807">
    <property type="taxonomic scope" value="Bacteria"/>
</dbReference>
<reference evidence="2" key="1">
    <citation type="submission" date="2014-05" db="EMBL/GenBank/DDBJ databases">
        <title>Genome sequence of Mycobacterium aromaticivorans strain JS19b1T (= DSM 45407T).</title>
        <authorList>
            <person name="Kwak Y."/>
            <person name="Park G.-S."/>
            <person name="Li Q.X."/>
            <person name="Lee S.-E."/>
            <person name="Shin J.-H."/>
        </authorList>
    </citation>
    <scope>NUCLEOTIDE SEQUENCE [LARGE SCALE GENOMIC DNA]</scope>
    <source>
        <strain evidence="2">JS19b1</strain>
    </source>
</reference>
<feature type="transmembrane region" description="Helical" evidence="1">
    <location>
        <begin position="202"/>
        <end position="219"/>
    </location>
</feature>
<feature type="transmembrane region" description="Helical" evidence="1">
    <location>
        <begin position="388"/>
        <end position="407"/>
    </location>
</feature>
<dbReference type="AlphaFoldDB" id="A0A064CL76"/>
<comment type="caution">
    <text evidence="2">The sequence shown here is derived from an EMBL/GenBank/DDBJ whole genome shotgun (WGS) entry which is preliminary data.</text>
</comment>
<accession>A0A064CL76</accession>
<proteinExistence type="predicted"/>
<keyword evidence="1" id="KW-0812">Transmembrane</keyword>
<sequence length="578" mass="62598">MTTVVAAPIEADPGRSAPDRPRWPGLLLFTALTALYCVVGTVLVLRYNIFEPDAPNRVANAGFAIYARDPHLSAIGFVWNPLPSMVDIPFVALSHWFPALKYYGIAGVIQSSLFMAGAALMVRGIALDRGLPAGWRWVAVGAVALHPMIILYGASGLSEAAEMFCLVWSVRHLMRWCESDRVGDLAWAGIALGCGYLTRYEVVPAAAGAALLVGAVTWHRSRYSDRVQSTVLNLAIISFPIAIAILVWAVTGWIINGELFATFSSQYGNSSQVAQRLAHVGRGDPGSRWLVIAARLFGMQPLTGIAVAMAVLVGVLRRQVSTVVPVAVLGATLTFAAVAQHLSMTFGWFRFYLLAIPMVVCIAVACWPPTRSTTIRSTADKRSTQAAAVLLTASVVVAIPVTTPLIVNEDIAYGQLESSFISLVDPVGHPPEKQSARRRLISERQLTAWLDAKKLPDGAVLMDTFLAWGVWLSSDHPKQFVITSDYDFSAALNRPWDMGIRYIVATNPRLNIPDAINRRYPELWSTGAGIARLIYSADGATSDEMFRVYEVIGKPVDPVSTPGAPLPVSAVQPVKPPR</sequence>
<feature type="transmembrane region" description="Helical" evidence="1">
    <location>
        <begin position="292"/>
        <end position="316"/>
    </location>
</feature>
<organism evidence="2 3">
    <name type="scientific">Mycolicibacterium aromaticivorans JS19b1 = JCM 16368</name>
    <dbReference type="NCBI Taxonomy" id="1440774"/>
    <lineage>
        <taxon>Bacteria</taxon>
        <taxon>Bacillati</taxon>
        <taxon>Actinomycetota</taxon>
        <taxon>Actinomycetes</taxon>
        <taxon>Mycobacteriales</taxon>
        <taxon>Mycobacteriaceae</taxon>
        <taxon>Mycolicibacterium</taxon>
    </lineage>
</organism>
<gene>
    <name evidence="2" type="ORF">Y900_016070</name>
</gene>
<evidence type="ECO:0000256" key="1">
    <source>
        <dbReference type="SAM" id="Phobius"/>
    </source>
</evidence>
<dbReference type="Proteomes" id="UP000022835">
    <property type="component" value="Unassembled WGS sequence"/>
</dbReference>
<evidence type="ECO:0000313" key="3">
    <source>
        <dbReference type="Proteomes" id="UP000022835"/>
    </source>
</evidence>
<feature type="transmembrane region" description="Helical" evidence="1">
    <location>
        <begin position="323"/>
        <end position="342"/>
    </location>
</feature>
<evidence type="ECO:0000313" key="2">
    <source>
        <dbReference type="EMBL" id="KDF00417.1"/>
    </source>
</evidence>
<dbReference type="EMBL" id="JALN02000001">
    <property type="protein sequence ID" value="KDF00417.1"/>
    <property type="molecule type" value="Genomic_DNA"/>
</dbReference>
<keyword evidence="3" id="KW-1185">Reference proteome</keyword>
<dbReference type="RefSeq" id="WP_237752573.1">
    <property type="nucleotide sequence ID" value="NZ_JALN02000001.1"/>
</dbReference>
<feature type="transmembrane region" description="Helical" evidence="1">
    <location>
        <begin position="25"/>
        <end position="47"/>
    </location>
</feature>
<protein>
    <submittedName>
        <fullName evidence="2">Uncharacterized protein</fullName>
    </submittedName>
</protein>
<name>A0A064CL76_9MYCO</name>